<keyword evidence="3" id="KW-0949">S-adenosyl-L-methionine</keyword>
<dbReference type="GO" id="GO:0032259">
    <property type="term" value="P:methylation"/>
    <property type="evidence" value="ECO:0007669"/>
    <property type="project" value="UniProtKB-KW"/>
</dbReference>
<accession>A0A4D6M666</accession>
<dbReference type="PANTHER" id="PTHR47441:SF3">
    <property type="entry name" value="RELEASE FACTOR GLUTAMINE METHYLTRANSFERASE"/>
    <property type="match status" value="1"/>
</dbReference>
<dbReference type="InterPro" id="IPR004556">
    <property type="entry name" value="HemK-like"/>
</dbReference>
<dbReference type="GO" id="GO:0008276">
    <property type="term" value="F:protein methyltransferase activity"/>
    <property type="evidence" value="ECO:0007669"/>
    <property type="project" value="InterPro"/>
</dbReference>
<dbReference type="Gene3D" id="3.40.50.150">
    <property type="entry name" value="Vaccinia Virus protein VP39"/>
    <property type="match status" value="1"/>
</dbReference>
<keyword evidence="1 4" id="KW-0489">Methyltransferase</keyword>
<name>A0A4D6M666_VIGUN</name>
<protein>
    <submittedName>
        <fullName evidence="4">Methyltransferase</fullName>
    </submittedName>
</protein>
<dbReference type="CDD" id="cd02440">
    <property type="entry name" value="AdoMet_MTases"/>
    <property type="match status" value="1"/>
</dbReference>
<dbReference type="GO" id="GO:0008757">
    <property type="term" value="F:S-adenosylmethionine-dependent methyltransferase activity"/>
    <property type="evidence" value="ECO:0007669"/>
    <property type="project" value="UniProtKB-ARBA"/>
</dbReference>
<dbReference type="SUPFAM" id="SSF53335">
    <property type="entry name" value="S-adenosyl-L-methionine-dependent methyltransferases"/>
    <property type="match status" value="1"/>
</dbReference>
<evidence type="ECO:0000313" key="4">
    <source>
        <dbReference type="EMBL" id="QCD96243.1"/>
    </source>
</evidence>
<evidence type="ECO:0000256" key="3">
    <source>
        <dbReference type="ARBA" id="ARBA00022691"/>
    </source>
</evidence>
<dbReference type="AlphaFoldDB" id="A0A4D6M666"/>
<keyword evidence="5" id="KW-1185">Reference proteome</keyword>
<dbReference type="GO" id="GO:0003676">
    <property type="term" value="F:nucleic acid binding"/>
    <property type="evidence" value="ECO:0007669"/>
    <property type="project" value="InterPro"/>
</dbReference>
<evidence type="ECO:0000256" key="2">
    <source>
        <dbReference type="ARBA" id="ARBA00022679"/>
    </source>
</evidence>
<dbReference type="PROSITE" id="PS00092">
    <property type="entry name" value="N6_MTASE"/>
    <property type="match status" value="1"/>
</dbReference>
<dbReference type="NCBIfam" id="TIGR00536">
    <property type="entry name" value="hemK_fam"/>
    <property type="match status" value="1"/>
</dbReference>
<keyword evidence="2 4" id="KW-0808">Transferase</keyword>
<reference evidence="4 5" key="1">
    <citation type="submission" date="2019-04" db="EMBL/GenBank/DDBJ databases">
        <title>An improved genome assembly and genetic linkage map for asparagus bean, Vigna unguiculata ssp. sesquipedialis.</title>
        <authorList>
            <person name="Xia Q."/>
            <person name="Zhang R."/>
            <person name="Dong Y."/>
        </authorList>
    </citation>
    <scope>NUCLEOTIDE SEQUENCE [LARGE SCALE GENOMIC DNA]</scope>
    <source>
        <tissue evidence="4">Leaf</tissue>
    </source>
</reference>
<dbReference type="InterPro" id="IPR052663">
    <property type="entry name" value="RF_glutamine_MTase_cyano"/>
</dbReference>
<dbReference type="InterPro" id="IPR029063">
    <property type="entry name" value="SAM-dependent_MTases_sf"/>
</dbReference>
<dbReference type="PANTHER" id="PTHR47441">
    <property type="match status" value="1"/>
</dbReference>
<organism evidence="4 5">
    <name type="scientific">Vigna unguiculata</name>
    <name type="common">Cowpea</name>
    <dbReference type="NCBI Taxonomy" id="3917"/>
    <lineage>
        <taxon>Eukaryota</taxon>
        <taxon>Viridiplantae</taxon>
        <taxon>Streptophyta</taxon>
        <taxon>Embryophyta</taxon>
        <taxon>Tracheophyta</taxon>
        <taxon>Spermatophyta</taxon>
        <taxon>Magnoliopsida</taxon>
        <taxon>eudicotyledons</taxon>
        <taxon>Gunneridae</taxon>
        <taxon>Pentapetalae</taxon>
        <taxon>rosids</taxon>
        <taxon>fabids</taxon>
        <taxon>Fabales</taxon>
        <taxon>Fabaceae</taxon>
        <taxon>Papilionoideae</taxon>
        <taxon>50 kb inversion clade</taxon>
        <taxon>NPAAA clade</taxon>
        <taxon>indigoferoid/millettioid clade</taxon>
        <taxon>Phaseoleae</taxon>
        <taxon>Vigna</taxon>
    </lineage>
</organism>
<dbReference type="InterPro" id="IPR002052">
    <property type="entry name" value="DNA_methylase_N6_adenine_CS"/>
</dbReference>
<dbReference type="Pfam" id="PF06325">
    <property type="entry name" value="PrmA"/>
    <property type="match status" value="1"/>
</dbReference>
<gene>
    <name evidence="4" type="ORF">DEO72_LG6g945</name>
</gene>
<dbReference type="Proteomes" id="UP000501690">
    <property type="component" value="Linkage Group LG6"/>
</dbReference>
<evidence type="ECO:0000256" key="1">
    <source>
        <dbReference type="ARBA" id="ARBA00022603"/>
    </source>
</evidence>
<evidence type="ECO:0000313" key="5">
    <source>
        <dbReference type="Proteomes" id="UP000501690"/>
    </source>
</evidence>
<dbReference type="EMBL" id="CP039350">
    <property type="protein sequence ID" value="QCD96243.1"/>
    <property type="molecule type" value="Genomic_DNA"/>
</dbReference>
<sequence length="423" mass="46720">MRGGTRLVGHMCWTTGEQVRRAGLRAGRFVEAGPRAGSSPFLFVYGDDRVIRCTGADVDTGDAEDVQATDRPSISRFDAFSQSFKHFKDGYFKVVVKEEGRSHFLNADGSTKFPFSWTGTPSRYKDMGTDELSAGDKEVVEILMKFIDKLPTKGLVRVYNSVHSIIDIKGGYLPVTSSLQSIFFVFQELKWLMEDAVEDKSLGMEDDDEVTMRIDIEELYSLWKQRVHERRPFQYVVGCEHWRDLVLSVQEGVLIPRPETELVVDIVSDVVSENEDLRSGVWADLGTGSGALAIGIGGVLGNEGGRVIATDLSPVAVAVATYNVQRYCLQDKIDLREGSWFEPLKDMEGKLAGLVSNPPYIPSKDISGLQAEVGRHEPRLALDGGIEGMNALLHLCDGAALMLRSGGFFAFEVAHINNKINTT</sequence>
<proteinExistence type="predicted"/>